<feature type="domain" description="NAD-dependent epimerase/dehydratase" evidence="3">
    <location>
        <begin position="4"/>
        <end position="207"/>
    </location>
</feature>
<dbReference type="PANTHER" id="PTHR43103:SF3">
    <property type="entry name" value="ADP-L-GLYCERO-D-MANNO-HEPTOSE-6-EPIMERASE"/>
    <property type="match status" value="1"/>
</dbReference>
<name>A0AAV9IAU7_9RHOD</name>
<dbReference type="Gene3D" id="3.90.25.10">
    <property type="entry name" value="UDP-galactose 4-epimerase, domain 1"/>
    <property type="match status" value="1"/>
</dbReference>
<organism evidence="4 5">
    <name type="scientific">Galdieria yellowstonensis</name>
    <dbReference type="NCBI Taxonomy" id="3028027"/>
    <lineage>
        <taxon>Eukaryota</taxon>
        <taxon>Rhodophyta</taxon>
        <taxon>Bangiophyceae</taxon>
        <taxon>Galdieriales</taxon>
        <taxon>Galdieriaceae</taxon>
        <taxon>Galdieria</taxon>
    </lineage>
</organism>
<dbReference type="Pfam" id="PF01370">
    <property type="entry name" value="Epimerase"/>
    <property type="match status" value="1"/>
</dbReference>
<evidence type="ECO:0000259" key="3">
    <source>
        <dbReference type="Pfam" id="PF01370"/>
    </source>
</evidence>
<dbReference type="PANTHER" id="PTHR43103">
    <property type="entry name" value="NUCLEOSIDE-DIPHOSPHATE-SUGAR EPIMERASE"/>
    <property type="match status" value="1"/>
</dbReference>
<dbReference type="InterPro" id="IPR036291">
    <property type="entry name" value="NAD(P)-bd_dom_sf"/>
</dbReference>
<dbReference type="EMBL" id="JANCYU010000023">
    <property type="protein sequence ID" value="KAK4524366.1"/>
    <property type="molecule type" value="Genomic_DNA"/>
</dbReference>
<protein>
    <recommendedName>
        <fullName evidence="3">NAD-dependent epimerase/dehydratase domain-containing protein</fullName>
    </recommendedName>
</protein>
<gene>
    <name evidence="4" type="ORF">GAYE_SCF03G2266</name>
</gene>
<evidence type="ECO:0000256" key="1">
    <source>
        <dbReference type="ARBA" id="ARBA00022857"/>
    </source>
</evidence>
<sequence>MRTVVVTGAGGFLGKLLVEKLSKDESIETILALDMKEPLESLGNLPKTKKKVVDITDELQVKKAIEGYQVHGVVHLAAIMSGLSEADITSAMKINMIGAINMMLSVANEATNPRFVFSSSIAAFGNVAHKATYNPDINGGAPDDRQPASTYGSTKAAVELLLANYSRKKLIDGISLRIPIVAVRPGIPSGAASTFVSDLVREPLQGNNVQCPVEPEQSVVVISPRKTIEALYKALLHMNTSQLGPSRVLVVPGISAQAKDYVESLRKIAGEETAKRVSYRKDPKIYDIISTWPSKMDSKLARKLGLSPDDSSDDIVRQFIEDYMPGANI</sequence>
<keyword evidence="2" id="KW-0119">Carbohydrate metabolism</keyword>
<evidence type="ECO:0000256" key="2">
    <source>
        <dbReference type="ARBA" id="ARBA00023277"/>
    </source>
</evidence>
<keyword evidence="1" id="KW-0521">NADP</keyword>
<dbReference type="Gene3D" id="3.40.50.720">
    <property type="entry name" value="NAD(P)-binding Rossmann-like Domain"/>
    <property type="match status" value="1"/>
</dbReference>
<dbReference type="SUPFAM" id="SSF51735">
    <property type="entry name" value="NAD(P)-binding Rossmann-fold domains"/>
    <property type="match status" value="1"/>
</dbReference>
<dbReference type="Proteomes" id="UP001300502">
    <property type="component" value="Unassembled WGS sequence"/>
</dbReference>
<dbReference type="AlphaFoldDB" id="A0AAV9IAU7"/>
<proteinExistence type="predicted"/>
<accession>A0AAV9IAU7</accession>
<evidence type="ECO:0000313" key="5">
    <source>
        <dbReference type="Proteomes" id="UP001300502"/>
    </source>
</evidence>
<keyword evidence="5" id="KW-1185">Reference proteome</keyword>
<comment type="caution">
    <text evidence="4">The sequence shown here is derived from an EMBL/GenBank/DDBJ whole genome shotgun (WGS) entry which is preliminary data.</text>
</comment>
<dbReference type="PROSITE" id="PS00061">
    <property type="entry name" value="ADH_SHORT"/>
    <property type="match status" value="1"/>
</dbReference>
<evidence type="ECO:0000313" key="4">
    <source>
        <dbReference type="EMBL" id="KAK4524366.1"/>
    </source>
</evidence>
<dbReference type="InterPro" id="IPR001509">
    <property type="entry name" value="Epimerase_deHydtase"/>
</dbReference>
<dbReference type="InterPro" id="IPR020904">
    <property type="entry name" value="Sc_DH/Rdtase_CS"/>
</dbReference>
<reference evidence="4 5" key="1">
    <citation type="submission" date="2022-07" db="EMBL/GenBank/DDBJ databases">
        <title>Genome-wide signatures of adaptation to extreme environments.</title>
        <authorList>
            <person name="Cho C.H."/>
            <person name="Yoon H.S."/>
        </authorList>
    </citation>
    <scope>NUCLEOTIDE SEQUENCE [LARGE SCALE GENOMIC DNA]</scope>
    <source>
        <strain evidence="4 5">108.79 E11</strain>
    </source>
</reference>